<keyword evidence="8" id="KW-0456">Lyase</keyword>
<dbReference type="PRINTS" id="PR00147">
    <property type="entry name" value="DNAPHOTLYASE"/>
</dbReference>
<organism evidence="8 9">
    <name type="scientific">Flavobacterium flavipallidum</name>
    <dbReference type="NCBI Taxonomy" id="3139140"/>
    <lineage>
        <taxon>Bacteria</taxon>
        <taxon>Pseudomonadati</taxon>
        <taxon>Bacteroidota</taxon>
        <taxon>Flavobacteriia</taxon>
        <taxon>Flavobacteriales</taxon>
        <taxon>Flavobacteriaceae</taxon>
        <taxon>Flavobacterium</taxon>
    </lineage>
</organism>
<keyword evidence="5 6" id="KW-0157">Chromophore</keyword>
<evidence type="ECO:0000256" key="3">
    <source>
        <dbReference type="ARBA" id="ARBA00022630"/>
    </source>
</evidence>
<accession>A0ABU9HNX5</accession>
<dbReference type="PANTHER" id="PTHR11455:SF9">
    <property type="entry name" value="CRYPTOCHROME CIRCADIAN CLOCK 5 ISOFORM X1"/>
    <property type="match status" value="1"/>
</dbReference>
<dbReference type="PROSITE" id="PS00691">
    <property type="entry name" value="DNA_PHOTOLYASES_1_2"/>
    <property type="match status" value="1"/>
</dbReference>
<dbReference type="InterPro" id="IPR036155">
    <property type="entry name" value="Crypto/Photolyase_N_sf"/>
</dbReference>
<dbReference type="InterPro" id="IPR005101">
    <property type="entry name" value="Cryptochr/Photolyase_FAD-bd"/>
</dbReference>
<dbReference type="SUPFAM" id="SSF52425">
    <property type="entry name" value="Cryptochrome/photolyase, N-terminal domain"/>
    <property type="match status" value="1"/>
</dbReference>
<dbReference type="Gene3D" id="1.10.579.10">
    <property type="entry name" value="DNA Cyclobutane Dipyrimidine Photolyase, subunit A, domain 3"/>
    <property type="match status" value="1"/>
</dbReference>
<dbReference type="PROSITE" id="PS00394">
    <property type="entry name" value="DNA_PHOTOLYASES_1_1"/>
    <property type="match status" value="1"/>
</dbReference>
<protein>
    <submittedName>
        <fullName evidence="8">Deoxyribodipyrimidine photo-lyase</fullName>
        <ecNumber evidence="8">4.1.99.3</ecNumber>
    </submittedName>
</protein>
<dbReference type="InterPro" id="IPR002081">
    <property type="entry name" value="Cryptochrome/DNA_photolyase_1"/>
</dbReference>
<comment type="caution">
    <text evidence="8">The sequence shown here is derived from an EMBL/GenBank/DDBJ whole genome shotgun (WGS) entry which is preliminary data.</text>
</comment>
<evidence type="ECO:0000256" key="2">
    <source>
        <dbReference type="ARBA" id="ARBA00001974"/>
    </source>
</evidence>
<reference evidence="8 9" key="1">
    <citation type="submission" date="2024-04" db="EMBL/GenBank/DDBJ databases">
        <title>Flavobacterium sp. DGU99 16S ribosomal RNA gene Genome sequencing and assembly.</title>
        <authorList>
            <person name="Park S."/>
        </authorList>
    </citation>
    <scope>NUCLEOTIDE SEQUENCE [LARGE SCALE GENOMIC DNA]</scope>
    <source>
        <strain evidence="8 9">DGU99</strain>
    </source>
</reference>
<feature type="domain" description="Photolyase/cryptochrome alpha/beta" evidence="7">
    <location>
        <begin position="5"/>
        <end position="134"/>
    </location>
</feature>
<dbReference type="Gene3D" id="1.25.40.80">
    <property type="match status" value="1"/>
</dbReference>
<evidence type="ECO:0000256" key="4">
    <source>
        <dbReference type="ARBA" id="ARBA00022827"/>
    </source>
</evidence>
<dbReference type="Pfam" id="PF03441">
    <property type="entry name" value="FAD_binding_7"/>
    <property type="match status" value="1"/>
</dbReference>
<keyword evidence="3 6" id="KW-0285">Flavoprotein</keyword>
<keyword evidence="9" id="KW-1185">Reference proteome</keyword>
<dbReference type="EMBL" id="JBBYHU010000023">
    <property type="protein sequence ID" value="MEL1241645.1"/>
    <property type="molecule type" value="Genomic_DNA"/>
</dbReference>
<dbReference type="Proteomes" id="UP001398556">
    <property type="component" value="Unassembled WGS sequence"/>
</dbReference>
<evidence type="ECO:0000313" key="8">
    <source>
        <dbReference type="EMBL" id="MEL1241645.1"/>
    </source>
</evidence>
<name>A0ABU9HNX5_9FLAO</name>
<gene>
    <name evidence="8" type="ORF">AAEO59_11350</name>
</gene>
<proteinExistence type="inferred from homology"/>
<sequence>MAKTAVSFFWFRRDLRLEDNVGLFYALQSEYPVIPLFIFDDSILDSLPKDDARVGLIYDSLLQINKELQSIGSSILIKKGKTQEVWQTIVDEFEVKKVFFNKDYEPYAMDRDDCICQLLEQHAILSYSFKDQVIFEEKEITKADGLPYTVYTPYKNKWLEQFAKIKPLQEYNTTQSFSNFYKSNFDFPALEQIGFVESKIKVKPYTLDGLANYQEQRDFPAVDATSYLSPHLRFGTVSIRKMVAFADKTNATFLSELIWREFFMQILYHFPKVVTQNFKSAYDGIQWRNNEEDFKRWCEGRTGYPMVDAGMRQLNETGYMHNRVRMVVASFLCKHLLIQWQWGEAYFAQKLLDYELSANVGNWQWAAGTGCDAAPYFRVFNPDIQLKKFDEKGIYIRKWIPEFDLGYGEPMVDHAMARDRAIATYKAGILT</sequence>
<dbReference type="InterPro" id="IPR006050">
    <property type="entry name" value="DNA_photolyase_N"/>
</dbReference>
<dbReference type="Gene3D" id="3.40.50.620">
    <property type="entry name" value="HUPs"/>
    <property type="match status" value="1"/>
</dbReference>
<evidence type="ECO:0000313" key="9">
    <source>
        <dbReference type="Proteomes" id="UP001398556"/>
    </source>
</evidence>
<dbReference type="Pfam" id="PF00875">
    <property type="entry name" value="DNA_photolyase"/>
    <property type="match status" value="1"/>
</dbReference>
<evidence type="ECO:0000256" key="6">
    <source>
        <dbReference type="RuleBase" id="RU004182"/>
    </source>
</evidence>
<dbReference type="InterPro" id="IPR014729">
    <property type="entry name" value="Rossmann-like_a/b/a_fold"/>
</dbReference>
<dbReference type="RefSeq" id="WP_341700859.1">
    <property type="nucleotide sequence ID" value="NZ_JBBYHU010000023.1"/>
</dbReference>
<dbReference type="InterPro" id="IPR018394">
    <property type="entry name" value="DNA_photolyase_1_CS_C"/>
</dbReference>
<comment type="cofactor">
    <cofactor evidence="2">
        <name>FAD</name>
        <dbReference type="ChEBI" id="CHEBI:57692"/>
    </cofactor>
</comment>
<dbReference type="SUPFAM" id="SSF48173">
    <property type="entry name" value="Cryptochrome/photolyase FAD-binding domain"/>
    <property type="match status" value="1"/>
</dbReference>
<keyword evidence="4 6" id="KW-0274">FAD</keyword>
<comment type="cofactor">
    <cofactor evidence="1">
        <name>(6R)-5,10-methylene-5,6,7,8-tetrahydrofolate</name>
        <dbReference type="ChEBI" id="CHEBI:15636"/>
    </cofactor>
</comment>
<dbReference type="InterPro" id="IPR036134">
    <property type="entry name" value="Crypto/Photolyase_FAD-like_sf"/>
</dbReference>
<dbReference type="PANTHER" id="PTHR11455">
    <property type="entry name" value="CRYPTOCHROME"/>
    <property type="match status" value="1"/>
</dbReference>
<dbReference type="PROSITE" id="PS51645">
    <property type="entry name" value="PHR_CRY_ALPHA_BETA"/>
    <property type="match status" value="1"/>
</dbReference>
<evidence type="ECO:0000259" key="7">
    <source>
        <dbReference type="PROSITE" id="PS51645"/>
    </source>
</evidence>
<dbReference type="EC" id="4.1.99.3" evidence="8"/>
<dbReference type="GO" id="GO:0003904">
    <property type="term" value="F:deoxyribodipyrimidine photo-lyase activity"/>
    <property type="evidence" value="ECO:0007669"/>
    <property type="project" value="UniProtKB-EC"/>
</dbReference>
<evidence type="ECO:0000256" key="5">
    <source>
        <dbReference type="ARBA" id="ARBA00022991"/>
    </source>
</evidence>
<evidence type="ECO:0000256" key="1">
    <source>
        <dbReference type="ARBA" id="ARBA00001932"/>
    </source>
</evidence>
<comment type="similarity">
    <text evidence="6">Belongs to the DNA photolyase family.</text>
</comment>